<organism evidence="2 3">
    <name type="scientific">Brochothrix phage A9</name>
    <dbReference type="NCBI Taxonomy" id="857312"/>
    <lineage>
        <taxon>Viruses</taxon>
        <taxon>Duplodnaviria</taxon>
        <taxon>Heunggongvirae</taxon>
        <taxon>Uroviricota</taxon>
        <taxon>Caudoviricetes</taxon>
        <taxon>Herelleviridae</taxon>
        <taxon>Klumppvirus</taxon>
        <taxon>Klumppvirus A9</taxon>
    </lineage>
</organism>
<keyword evidence="1" id="KW-1133">Transmembrane helix</keyword>
<evidence type="ECO:0000313" key="3">
    <source>
        <dbReference type="Proteomes" id="UP000000331"/>
    </source>
</evidence>
<dbReference type="GeneID" id="10359189"/>
<dbReference type="Proteomes" id="UP000000331">
    <property type="component" value="Segment"/>
</dbReference>
<keyword evidence="3" id="KW-1185">Reference proteome</keyword>
<protein>
    <submittedName>
        <fullName evidence="2">Gp158</fullName>
    </submittedName>
</protein>
<proteinExistence type="predicted"/>
<evidence type="ECO:0000256" key="1">
    <source>
        <dbReference type="SAM" id="Phobius"/>
    </source>
</evidence>
<feature type="transmembrane region" description="Helical" evidence="1">
    <location>
        <begin position="87"/>
        <end position="109"/>
    </location>
</feature>
<dbReference type="RefSeq" id="YP_004301492.1">
    <property type="nucleotide sequence ID" value="NC_015253.1"/>
</dbReference>
<evidence type="ECO:0000313" key="2">
    <source>
        <dbReference type="EMBL" id="ADJ53193.1"/>
    </source>
</evidence>
<feature type="transmembrane region" description="Helical" evidence="1">
    <location>
        <begin position="61"/>
        <end position="81"/>
    </location>
</feature>
<reference evidence="2 3" key="1">
    <citation type="journal article" date="2010" name="J. Bacteriol.">
        <title>Brochothrix thermosphacta bacteriophages feature heterogeneous and highly mosaic genomes and utilize unique prophage insertion sites.</title>
        <authorList>
            <person name="Kilcher S."/>
            <person name="Loessner M.J."/>
            <person name="Klumpp J."/>
        </authorList>
    </citation>
    <scope>NUCLEOTIDE SEQUENCE [LARGE SCALE GENOMIC DNA]</scope>
</reference>
<dbReference type="EMBL" id="HM242243">
    <property type="protein sequence ID" value="ADJ53193.1"/>
    <property type="molecule type" value="Genomic_DNA"/>
</dbReference>
<sequence>MNYIVLGMLVAVAIGSALTIWKTHTKCVALLAKEDFGSLPESAEAKAFFAKVDKKRTWRSLLAVVLIYGATIAGVVLMPTLPILHQIGVAIVAYVVTSVLSYTVALAIIKQAQKELSGGEG</sequence>
<accession>D9J0V6</accession>
<keyword evidence="1" id="KW-0472">Membrane</keyword>
<name>D9J0V6_9CAUD</name>
<feature type="transmembrane region" description="Helical" evidence="1">
    <location>
        <begin position="6"/>
        <end position="23"/>
    </location>
</feature>
<dbReference type="KEGG" id="vg:10359189"/>
<keyword evidence="1" id="KW-0812">Transmembrane</keyword>